<comment type="cofactor">
    <cofactor evidence="1">
        <name>Zn(2+)</name>
        <dbReference type="ChEBI" id="CHEBI:29105"/>
    </cofactor>
</comment>
<dbReference type="Gene3D" id="3.40.50.720">
    <property type="entry name" value="NAD(P)-binding Rossmann-like Domain"/>
    <property type="match status" value="1"/>
</dbReference>
<keyword evidence="3" id="KW-0862">Zinc</keyword>
<reference evidence="5 6" key="1">
    <citation type="submission" date="2020-10" db="EMBL/GenBank/DDBJ databases">
        <title>Ca. Dormibacterota MAGs.</title>
        <authorList>
            <person name="Montgomery K."/>
        </authorList>
    </citation>
    <scope>NUCLEOTIDE SEQUENCE [LARGE SCALE GENOMIC DNA]</scope>
    <source>
        <strain evidence="5">Mitchell_Peninsula_5</strain>
    </source>
</reference>
<dbReference type="PANTHER" id="PTHR42813">
    <property type="entry name" value="ZINC-TYPE ALCOHOL DEHYDROGENASE-LIKE"/>
    <property type="match status" value="1"/>
</dbReference>
<dbReference type="SUPFAM" id="SSF51735">
    <property type="entry name" value="NAD(P)-binding Rossmann-fold domains"/>
    <property type="match status" value="1"/>
</dbReference>
<dbReference type="EMBL" id="JAEKNN010000003">
    <property type="protein sequence ID" value="MBJ7607870.1"/>
    <property type="molecule type" value="Genomic_DNA"/>
</dbReference>
<protein>
    <submittedName>
        <fullName evidence="5">Alcohol dehydrogenase catalytic domain-containing protein</fullName>
    </submittedName>
</protein>
<dbReference type="InterPro" id="IPR013154">
    <property type="entry name" value="ADH-like_N"/>
</dbReference>
<dbReference type="Gene3D" id="3.90.180.10">
    <property type="entry name" value="Medium-chain alcohol dehydrogenases, catalytic domain"/>
    <property type="match status" value="2"/>
</dbReference>
<dbReference type="InterPro" id="IPR011032">
    <property type="entry name" value="GroES-like_sf"/>
</dbReference>
<dbReference type="PANTHER" id="PTHR42813:SF7">
    <property type="entry name" value="ALCOHOL DEHYDROGENASE (ZN-DEPENDENT)-RELATED"/>
    <property type="match status" value="1"/>
</dbReference>
<dbReference type="Proteomes" id="UP000614410">
    <property type="component" value="Unassembled WGS sequence"/>
</dbReference>
<name>A0A934KL39_9BACT</name>
<sequence length="390" mass="40582">MTAAAARISFERAAGDRVRRLVATASDGARQRLRPTRPRMRALTVVGGGKLEWRSVPAPPPPGPLGAVVRPLAVATCDLDRALVLGATPFPFPLRYGHECIAEVLSVGASVANITPGQRVVVPFQISCGTCAACHGGRTGNCTSVPPLSMYGFGLIGGHWGGAVADQLAVPFADGMLVPLADGLEPAHVASVADNVCDGYRHIGPYLPSLLDERGEVEVIILAAVSRRSLFSASVPLYAGLTARALGASAVHFVDCRPEVRTQAARLGLNAVAPGALRRGFAAPLTADVTGQPGGLRRALSLTAPDGICSSVGGLHRSGRLPIGEMYMRNATLSIGRTHARAVMPAVLDLITSGRLQPERVTTTVAPMDDAVEVLRAHMLGDSTKTILTA</sequence>
<dbReference type="SUPFAM" id="SSF50129">
    <property type="entry name" value="GroES-like"/>
    <property type="match status" value="1"/>
</dbReference>
<gene>
    <name evidence="5" type="ORF">JF887_00350</name>
</gene>
<organism evidence="5 6">
    <name type="scientific">Candidatus Amunia macphersoniae</name>
    <dbReference type="NCBI Taxonomy" id="3127014"/>
    <lineage>
        <taxon>Bacteria</taxon>
        <taxon>Bacillati</taxon>
        <taxon>Candidatus Dormiibacterota</taxon>
        <taxon>Candidatus Dormibacteria</taxon>
        <taxon>Candidatus Aeolococcales</taxon>
        <taxon>Candidatus Aeolococcaceae</taxon>
        <taxon>Candidatus Amunia</taxon>
    </lineage>
</organism>
<evidence type="ECO:0000256" key="3">
    <source>
        <dbReference type="ARBA" id="ARBA00022833"/>
    </source>
</evidence>
<evidence type="ECO:0000259" key="4">
    <source>
        <dbReference type="Pfam" id="PF08240"/>
    </source>
</evidence>
<keyword evidence="2" id="KW-0479">Metal-binding</keyword>
<evidence type="ECO:0000256" key="1">
    <source>
        <dbReference type="ARBA" id="ARBA00001947"/>
    </source>
</evidence>
<proteinExistence type="predicted"/>
<comment type="caution">
    <text evidence="5">The sequence shown here is derived from an EMBL/GenBank/DDBJ whole genome shotgun (WGS) entry which is preliminary data.</text>
</comment>
<dbReference type="Pfam" id="PF08240">
    <property type="entry name" value="ADH_N"/>
    <property type="match status" value="1"/>
</dbReference>
<dbReference type="GO" id="GO:0046872">
    <property type="term" value="F:metal ion binding"/>
    <property type="evidence" value="ECO:0007669"/>
    <property type="project" value="UniProtKB-KW"/>
</dbReference>
<evidence type="ECO:0000313" key="5">
    <source>
        <dbReference type="EMBL" id="MBJ7607870.1"/>
    </source>
</evidence>
<evidence type="ECO:0000256" key="2">
    <source>
        <dbReference type="ARBA" id="ARBA00022723"/>
    </source>
</evidence>
<evidence type="ECO:0000313" key="6">
    <source>
        <dbReference type="Proteomes" id="UP000614410"/>
    </source>
</evidence>
<feature type="domain" description="Alcohol dehydrogenase-like N-terminal" evidence="4">
    <location>
        <begin position="67"/>
        <end position="174"/>
    </location>
</feature>
<dbReference type="AlphaFoldDB" id="A0A934KL39"/>
<dbReference type="InterPro" id="IPR036291">
    <property type="entry name" value="NAD(P)-bd_dom_sf"/>
</dbReference>
<accession>A0A934KL39</accession>